<dbReference type="PROSITE" id="PS50940">
    <property type="entry name" value="CHIT_BIND_II"/>
    <property type="match status" value="1"/>
</dbReference>
<dbReference type="Pfam" id="PF01607">
    <property type="entry name" value="CBM_14"/>
    <property type="match status" value="1"/>
</dbReference>
<dbReference type="STRING" id="1346330.M472_15410"/>
<dbReference type="SUPFAM" id="SSF49344">
    <property type="entry name" value="CBD9-like"/>
    <property type="match status" value="1"/>
</dbReference>
<keyword evidence="8" id="KW-1185">Reference proteome</keyword>
<gene>
    <name evidence="7" type="ORF">M472_15410</name>
</gene>
<evidence type="ECO:0000256" key="2">
    <source>
        <dbReference type="ARBA" id="ARBA00022729"/>
    </source>
</evidence>
<dbReference type="GO" id="GO:0005576">
    <property type="term" value="C:extracellular region"/>
    <property type="evidence" value="ECO:0007669"/>
    <property type="project" value="InterPro"/>
</dbReference>
<evidence type="ECO:0000256" key="4">
    <source>
        <dbReference type="ARBA" id="ARBA00023157"/>
    </source>
</evidence>
<dbReference type="InterPro" id="IPR051940">
    <property type="entry name" value="Chitin_bind-dev_reg"/>
</dbReference>
<dbReference type="AlphaFoldDB" id="U2HY10"/>
<evidence type="ECO:0000313" key="7">
    <source>
        <dbReference type="EMBL" id="ERJ60150.1"/>
    </source>
</evidence>
<keyword evidence="2" id="KW-0732">Signal</keyword>
<keyword evidence="4" id="KW-1015">Disulfide bond</keyword>
<sequence length="296" mass="33640">MYKITLLAIWSLFTIFYARAIPVDSLFCKKLDDGKYPHPTECRAYYGCKNHITSVGACPYGQVFDPLNKQCDAPENVLAPCGTKVDTSHRIIVDGKLDEWSETKFVADKENLLDYAVHHDKDNLYIAIKKDRRLLKLMSGAKNVGGIQLYINRSGKKDTISALNIGYPLGGPEDREWHTLRLQEINPTAKKAQLVSIYNDYGITAAAVSKFEKNTLKNYTVEYRIPLVYILSEENPSKDIAICIMQKGVSWMRQPPAYTPGSMLYRSSGADAGLFYSDEDFEDMMSWSYTWFNYSL</sequence>
<dbReference type="PANTHER" id="PTHR23301:SF0">
    <property type="entry name" value="CHITIN-BINDING TYPE-2 DOMAIN-CONTAINING PROTEIN-RELATED"/>
    <property type="match status" value="1"/>
</dbReference>
<dbReference type="InterPro" id="IPR036508">
    <property type="entry name" value="Chitin-bd_dom_sf"/>
</dbReference>
<dbReference type="GO" id="GO:0008061">
    <property type="term" value="F:chitin binding"/>
    <property type="evidence" value="ECO:0007669"/>
    <property type="project" value="UniProtKB-KW"/>
</dbReference>
<proteinExistence type="predicted"/>
<protein>
    <recommendedName>
        <fullName evidence="6">Chitin-binding type-2 domain-containing protein</fullName>
    </recommendedName>
</protein>
<dbReference type="RefSeq" id="WP_021069528.1">
    <property type="nucleotide sequence ID" value="NZ_ATDL01000009.1"/>
</dbReference>
<evidence type="ECO:0000256" key="3">
    <source>
        <dbReference type="ARBA" id="ARBA00022737"/>
    </source>
</evidence>
<accession>U2HY10</accession>
<keyword evidence="5" id="KW-0325">Glycoprotein</keyword>
<dbReference type="SMART" id="SM00494">
    <property type="entry name" value="ChtBD2"/>
    <property type="match status" value="1"/>
</dbReference>
<evidence type="ECO:0000259" key="6">
    <source>
        <dbReference type="PROSITE" id="PS50940"/>
    </source>
</evidence>
<evidence type="ECO:0000256" key="1">
    <source>
        <dbReference type="ARBA" id="ARBA00022669"/>
    </source>
</evidence>
<comment type="caution">
    <text evidence="7">The sequence shown here is derived from an EMBL/GenBank/DDBJ whole genome shotgun (WGS) entry which is preliminary data.</text>
</comment>
<dbReference type="SUPFAM" id="SSF57625">
    <property type="entry name" value="Invertebrate chitin-binding proteins"/>
    <property type="match status" value="1"/>
</dbReference>
<dbReference type="InterPro" id="IPR002557">
    <property type="entry name" value="Chitin-bd_dom"/>
</dbReference>
<keyword evidence="3" id="KW-0677">Repeat</keyword>
<dbReference type="EMBL" id="ATDL01000009">
    <property type="protein sequence ID" value="ERJ60150.1"/>
    <property type="molecule type" value="Genomic_DNA"/>
</dbReference>
<name>U2HY10_9SPHI</name>
<evidence type="ECO:0000256" key="5">
    <source>
        <dbReference type="ARBA" id="ARBA00023180"/>
    </source>
</evidence>
<dbReference type="Gene3D" id="2.170.140.10">
    <property type="entry name" value="Chitin binding domain"/>
    <property type="match status" value="1"/>
</dbReference>
<dbReference type="PANTHER" id="PTHR23301">
    <property type="entry name" value="CHITIN BINDING PERITROPHIN-A"/>
    <property type="match status" value="1"/>
</dbReference>
<feature type="domain" description="Chitin-binding type-2" evidence="6">
    <location>
        <begin position="25"/>
        <end position="83"/>
    </location>
</feature>
<dbReference type="PATRIC" id="fig|1346330.5.peg.1349"/>
<dbReference type="Proteomes" id="UP000016584">
    <property type="component" value="Unassembled WGS sequence"/>
</dbReference>
<organism evidence="7 8">
    <name type="scientific">Sphingobacterium paucimobilis HER1398</name>
    <dbReference type="NCBI Taxonomy" id="1346330"/>
    <lineage>
        <taxon>Bacteria</taxon>
        <taxon>Pseudomonadati</taxon>
        <taxon>Bacteroidota</taxon>
        <taxon>Sphingobacteriia</taxon>
        <taxon>Sphingobacteriales</taxon>
        <taxon>Sphingobacteriaceae</taxon>
        <taxon>Sphingobacterium</taxon>
    </lineage>
</organism>
<reference evidence="7 8" key="1">
    <citation type="journal article" date="2013" name="Genome Announc.">
        <title>The Draft Genome Sequence of Sphingomonas paucimobilis Strain HER1398 (Proteobacteria), Host to the Giant PAU Phage, Indicates That It Is a Member of the Genus Sphingobacterium (Bacteroidetes).</title>
        <authorList>
            <person name="White R.A.III."/>
            <person name="Suttle C.A."/>
        </authorList>
    </citation>
    <scope>NUCLEOTIDE SEQUENCE [LARGE SCALE GENOMIC DNA]</scope>
    <source>
        <strain evidence="7 8">HER1398</strain>
    </source>
</reference>
<dbReference type="OrthoDB" id="792194at2"/>
<evidence type="ECO:0000313" key="8">
    <source>
        <dbReference type="Proteomes" id="UP000016584"/>
    </source>
</evidence>
<keyword evidence="1" id="KW-0147">Chitin-binding</keyword>